<evidence type="ECO:0000313" key="2">
    <source>
        <dbReference type="Proteomes" id="UP000507470"/>
    </source>
</evidence>
<gene>
    <name evidence="1" type="ORF">MCOR_24422</name>
</gene>
<keyword evidence="2" id="KW-1185">Reference proteome</keyword>
<organism evidence="1 2">
    <name type="scientific">Mytilus coruscus</name>
    <name type="common">Sea mussel</name>
    <dbReference type="NCBI Taxonomy" id="42192"/>
    <lineage>
        <taxon>Eukaryota</taxon>
        <taxon>Metazoa</taxon>
        <taxon>Spiralia</taxon>
        <taxon>Lophotrochozoa</taxon>
        <taxon>Mollusca</taxon>
        <taxon>Bivalvia</taxon>
        <taxon>Autobranchia</taxon>
        <taxon>Pteriomorphia</taxon>
        <taxon>Mytilida</taxon>
        <taxon>Mytiloidea</taxon>
        <taxon>Mytilidae</taxon>
        <taxon>Mytilinae</taxon>
        <taxon>Mytilus</taxon>
    </lineage>
</organism>
<dbReference type="Proteomes" id="UP000507470">
    <property type="component" value="Unassembled WGS sequence"/>
</dbReference>
<proteinExistence type="predicted"/>
<accession>A0A6J8C2D1</accession>
<dbReference type="OrthoDB" id="6100337at2759"/>
<sequence length="157" mass="17814">MSKGQYTHSENNLFQGEIPSQLIVAMVISQAYTGAYNKNGFYFCPFDCNFISLYVDGKSVPAKPLEPNFAENNYVEAYKTVTTFRSDVSISKSDFKAGCTICVLNIDNNIDFNTKRKGDCKLELRFTVPLPESVTLIMYGKFPKILRIDESRNVYLQ</sequence>
<reference evidence="1 2" key="1">
    <citation type="submission" date="2020-06" db="EMBL/GenBank/DDBJ databases">
        <authorList>
            <person name="Li R."/>
            <person name="Bekaert M."/>
        </authorList>
    </citation>
    <scope>NUCLEOTIDE SEQUENCE [LARGE SCALE GENOMIC DNA]</scope>
    <source>
        <strain evidence="2">wild</strain>
    </source>
</reference>
<evidence type="ECO:0000313" key="1">
    <source>
        <dbReference type="EMBL" id="CAC5389230.1"/>
    </source>
</evidence>
<dbReference type="EMBL" id="CACVKT020004325">
    <property type="protein sequence ID" value="CAC5389230.1"/>
    <property type="molecule type" value="Genomic_DNA"/>
</dbReference>
<dbReference type="AlphaFoldDB" id="A0A6J8C2D1"/>
<name>A0A6J8C2D1_MYTCO</name>
<protein>
    <submittedName>
        <fullName evidence="1">Uncharacterized protein</fullName>
    </submittedName>
</protein>